<protein>
    <recommendedName>
        <fullName evidence="10">ABC transporter domain-containing protein</fullName>
    </recommendedName>
</protein>
<comment type="caution">
    <text evidence="11">The sequence shown here is derived from an EMBL/GenBank/DDBJ whole genome shotgun (WGS) entry which is preliminary data.</text>
</comment>
<proteinExistence type="inferred from homology"/>
<dbReference type="OrthoDB" id="422637at2759"/>
<feature type="transmembrane region" description="Helical" evidence="9">
    <location>
        <begin position="93"/>
        <end position="117"/>
    </location>
</feature>
<feature type="region of interest" description="Disordered" evidence="8">
    <location>
        <begin position="539"/>
        <end position="599"/>
    </location>
</feature>
<dbReference type="InterPro" id="IPR036640">
    <property type="entry name" value="ABC1_TM_sf"/>
</dbReference>
<dbReference type="GO" id="GO:0006635">
    <property type="term" value="P:fatty acid beta-oxidation"/>
    <property type="evidence" value="ECO:0007669"/>
    <property type="project" value="TreeGrafter"/>
</dbReference>
<feature type="transmembrane region" description="Helical" evidence="9">
    <location>
        <begin position="289"/>
        <end position="311"/>
    </location>
</feature>
<dbReference type="GO" id="GO:0005324">
    <property type="term" value="F:long-chain fatty acid transmembrane transporter activity"/>
    <property type="evidence" value="ECO:0007669"/>
    <property type="project" value="TreeGrafter"/>
</dbReference>
<feature type="transmembrane region" description="Helical" evidence="9">
    <location>
        <begin position="53"/>
        <end position="73"/>
    </location>
</feature>
<feature type="compositionally biased region" description="Polar residues" evidence="8">
    <location>
        <begin position="567"/>
        <end position="582"/>
    </location>
</feature>
<keyword evidence="4" id="KW-0547">Nucleotide-binding</keyword>
<dbReference type="GO" id="GO:0015910">
    <property type="term" value="P:long-chain fatty acid import into peroxisome"/>
    <property type="evidence" value="ECO:0007669"/>
    <property type="project" value="TreeGrafter"/>
</dbReference>
<dbReference type="InterPro" id="IPR003593">
    <property type="entry name" value="AAA+_ATPase"/>
</dbReference>
<feature type="compositionally biased region" description="Basic and acidic residues" evidence="8">
    <location>
        <begin position="540"/>
        <end position="550"/>
    </location>
</feature>
<dbReference type="Pfam" id="PF00005">
    <property type="entry name" value="ABC_tran"/>
    <property type="match status" value="1"/>
</dbReference>
<evidence type="ECO:0000259" key="10">
    <source>
        <dbReference type="PROSITE" id="PS50893"/>
    </source>
</evidence>
<dbReference type="GO" id="GO:0005524">
    <property type="term" value="F:ATP binding"/>
    <property type="evidence" value="ECO:0007669"/>
    <property type="project" value="UniProtKB-KW"/>
</dbReference>
<evidence type="ECO:0000256" key="9">
    <source>
        <dbReference type="SAM" id="Phobius"/>
    </source>
</evidence>
<keyword evidence="12" id="KW-1185">Reference proteome</keyword>
<dbReference type="InterPro" id="IPR003439">
    <property type="entry name" value="ABC_transporter-like_ATP-bd"/>
</dbReference>
<keyword evidence="2" id="KW-0813">Transport</keyword>
<dbReference type="EMBL" id="JANBQB010000271">
    <property type="protein sequence ID" value="KAJ1978522.1"/>
    <property type="molecule type" value="Genomic_DNA"/>
</dbReference>
<dbReference type="SUPFAM" id="SSF52540">
    <property type="entry name" value="P-loop containing nucleoside triphosphate hydrolases"/>
    <property type="match status" value="1"/>
</dbReference>
<dbReference type="InterPro" id="IPR011527">
    <property type="entry name" value="ABC1_TM_dom"/>
</dbReference>
<dbReference type="GO" id="GO:0016887">
    <property type="term" value="F:ATP hydrolysis activity"/>
    <property type="evidence" value="ECO:0007669"/>
    <property type="project" value="InterPro"/>
</dbReference>
<dbReference type="PROSITE" id="PS00211">
    <property type="entry name" value="ABC_TRANSPORTER_1"/>
    <property type="match status" value="1"/>
</dbReference>
<reference evidence="11" key="1">
    <citation type="submission" date="2022-07" db="EMBL/GenBank/DDBJ databases">
        <title>Phylogenomic reconstructions and comparative analyses of Kickxellomycotina fungi.</title>
        <authorList>
            <person name="Reynolds N.K."/>
            <person name="Stajich J.E."/>
            <person name="Barry K."/>
            <person name="Grigoriev I.V."/>
            <person name="Crous P."/>
            <person name="Smith M.E."/>
        </authorList>
    </citation>
    <scope>NUCLEOTIDE SEQUENCE</scope>
    <source>
        <strain evidence="11">RSA 567</strain>
    </source>
</reference>
<evidence type="ECO:0000256" key="4">
    <source>
        <dbReference type="ARBA" id="ARBA00022741"/>
    </source>
</evidence>
<feature type="transmembrane region" description="Helical" evidence="9">
    <location>
        <begin position="201"/>
        <end position="227"/>
    </location>
</feature>
<evidence type="ECO:0000256" key="8">
    <source>
        <dbReference type="SAM" id="MobiDB-lite"/>
    </source>
</evidence>
<accession>A0A9W8B2N7</accession>
<evidence type="ECO:0000256" key="3">
    <source>
        <dbReference type="ARBA" id="ARBA00022692"/>
    </source>
</evidence>
<evidence type="ECO:0000256" key="7">
    <source>
        <dbReference type="ARBA" id="ARBA00023136"/>
    </source>
</evidence>
<dbReference type="Pfam" id="PF06472">
    <property type="entry name" value="ABC_membrane_2"/>
    <property type="match status" value="1"/>
</dbReference>
<evidence type="ECO:0000313" key="11">
    <source>
        <dbReference type="EMBL" id="KAJ1978522.1"/>
    </source>
</evidence>
<feature type="domain" description="ABC transporter" evidence="10">
    <location>
        <begin position="416"/>
        <end position="732"/>
    </location>
</feature>
<dbReference type="PANTHER" id="PTHR11384:SF59">
    <property type="entry name" value="LYSOSOMAL COBALAMIN TRANSPORTER ABCD4"/>
    <property type="match status" value="1"/>
</dbReference>
<dbReference type="Proteomes" id="UP001151582">
    <property type="component" value="Unassembled WGS sequence"/>
</dbReference>
<keyword evidence="5" id="KW-0067">ATP-binding</keyword>
<keyword evidence="6 9" id="KW-1133">Transmembrane helix</keyword>
<dbReference type="InterPro" id="IPR050835">
    <property type="entry name" value="ABC_transporter_sub-D"/>
</dbReference>
<dbReference type="InterPro" id="IPR017871">
    <property type="entry name" value="ABC_transporter-like_CS"/>
</dbReference>
<dbReference type="InterPro" id="IPR027417">
    <property type="entry name" value="P-loop_NTPase"/>
</dbReference>
<evidence type="ECO:0000256" key="2">
    <source>
        <dbReference type="ARBA" id="ARBA00022448"/>
    </source>
</evidence>
<evidence type="ECO:0000256" key="5">
    <source>
        <dbReference type="ARBA" id="ARBA00022840"/>
    </source>
</evidence>
<dbReference type="AlphaFoldDB" id="A0A9W8B2N7"/>
<dbReference type="GO" id="GO:0005778">
    <property type="term" value="C:peroxisomal membrane"/>
    <property type="evidence" value="ECO:0007669"/>
    <property type="project" value="TreeGrafter"/>
</dbReference>
<sequence length="732" mass="80652">MAAGTKPGYSPSQEALLPKEKPPTYTLNWLMVKRLWRITRIQLSSTATPYPSAVLPMVLLIAVACGTEVVVYFNGQIPSKYYKVLVGKTESDFYPLVGESLALVIATAACNAIVKFISGTYQVRTRRLLSHYVQVRYLQPQTLYPLVADNLVDNPDQRITQDIDKFARASADLLRALIISPALIVYYSWQCWDVSGAIGPLLVYFVFLVGVAITRFLMTPVISLVYAQEQQEGVYRFNHVHLRAEAQAIALQGGEHDEQLKINRSLLSIVYWQRNLVQRTFWLDLATETWAYVGAILSYLIISIPIFTGTYDDMDSASLSELISRYSFLSMYLISVFSNIVQKAAVFSELTGYVARIGQLLETMEALNGPTFDPAVGKPRSGDQAALLSDISAPTTPTSITPNFSPEPLSPEAENLEVQALGYTLPSGRTLFHNLSFTLVPGQNMLLNGPNGSGKSSLARLLAGIWLPAAGVVTIPASTTHRPGLMVCPQLPYLTQGTLHDQLVYPNPYLTAANAYEPSPTFVTRLWYRYVGRWLPSTTQDRHRQPDALENRSSTDSFLVASGGGTESSANSVQPSTTSVPKGSSVHVSHRPPDATSRGSVGKDLVDCFGKTLTNTAILDLLRTVGLDRIARTIDPSEFFTVPQWEQLLSPGEQQRLVFARLFACRPQFAVIDEGTSAMGSACAQELYQHAQDLGITLITISHQTDLMRFHQRQLTLYGDGTHTLTTLEPPS</sequence>
<evidence type="ECO:0000256" key="6">
    <source>
        <dbReference type="ARBA" id="ARBA00022989"/>
    </source>
</evidence>
<keyword evidence="7 9" id="KW-0472">Membrane</keyword>
<dbReference type="SMART" id="SM00382">
    <property type="entry name" value="AAA"/>
    <property type="match status" value="1"/>
</dbReference>
<name>A0A9W8B2N7_9FUNG</name>
<evidence type="ECO:0000313" key="12">
    <source>
        <dbReference type="Proteomes" id="UP001151582"/>
    </source>
</evidence>
<dbReference type="Gene3D" id="3.40.50.300">
    <property type="entry name" value="P-loop containing nucleotide triphosphate hydrolases"/>
    <property type="match status" value="2"/>
</dbReference>
<dbReference type="PANTHER" id="PTHR11384">
    <property type="entry name" value="ATP-BINDING CASSETTE, SUB-FAMILY D MEMBER"/>
    <property type="match status" value="1"/>
</dbReference>
<dbReference type="GO" id="GO:0140359">
    <property type="term" value="F:ABC-type transporter activity"/>
    <property type="evidence" value="ECO:0007669"/>
    <property type="project" value="InterPro"/>
</dbReference>
<dbReference type="GO" id="GO:0007031">
    <property type="term" value="P:peroxisome organization"/>
    <property type="evidence" value="ECO:0007669"/>
    <property type="project" value="TreeGrafter"/>
</dbReference>
<comment type="similarity">
    <text evidence="1">Belongs to the ABC transporter superfamily. ABCD family. Peroxisomal fatty acyl CoA transporter (TC 3.A.1.203) subfamily.</text>
</comment>
<keyword evidence="3 9" id="KW-0812">Transmembrane</keyword>
<dbReference type="SUPFAM" id="SSF90123">
    <property type="entry name" value="ABC transporter transmembrane region"/>
    <property type="match status" value="1"/>
</dbReference>
<feature type="transmembrane region" description="Helical" evidence="9">
    <location>
        <begin position="173"/>
        <end position="189"/>
    </location>
</feature>
<evidence type="ECO:0000256" key="1">
    <source>
        <dbReference type="ARBA" id="ARBA00008575"/>
    </source>
</evidence>
<gene>
    <name evidence="11" type="ORF">H4R34_003177</name>
</gene>
<dbReference type="PROSITE" id="PS50893">
    <property type="entry name" value="ABC_TRANSPORTER_2"/>
    <property type="match status" value="1"/>
</dbReference>
<dbReference type="GO" id="GO:0042760">
    <property type="term" value="P:very long-chain fatty acid catabolic process"/>
    <property type="evidence" value="ECO:0007669"/>
    <property type="project" value="TreeGrafter"/>
</dbReference>
<organism evidence="11 12">
    <name type="scientific">Dimargaris verticillata</name>
    <dbReference type="NCBI Taxonomy" id="2761393"/>
    <lineage>
        <taxon>Eukaryota</taxon>
        <taxon>Fungi</taxon>
        <taxon>Fungi incertae sedis</taxon>
        <taxon>Zoopagomycota</taxon>
        <taxon>Kickxellomycotina</taxon>
        <taxon>Dimargaritomycetes</taxon>
        <taxon>Dimargaritales</taxon>
        <taxon>Dimargaritaceae</taxon>
        <taxon>Dimargaris</taxon>
    </lineage>
</organism>